<comment type="caution">
    <text evidence="8">The sequence shown here is derived from an EMBL/GenBank/DDBJ whole genome shotgun (WGS) entry which is preliminary data.</text>
</comment>
<evidence type="ECO:0000256" key="2">
    <source>
        <dbReference type="ARBA" id="ARBA00022771"/>
    </source>
</evidence>
<evidence type="ECO:0000313" key="8">
    <source>
        <dbReference type="EMBL" id="KAK2583264.1"/>
    </source>
</evidence>
<dbReference type="InterPro" id="IPR047335">
    <property type="entry name" value="RUFY1-3"/>
</dbReference>
<dbReference type="EMBL" id="JAIFRP010000030">
    <property type="protein sequence ID" value="KAK2583264.1"/>
    <property type="molecule type" value="Genomic_DNA"/>
</dbReference>
<evidence type="ECO:0000256" key="3">
    <source>
        <dbReference type="ARBA" id="ARBA00022833"/>
    </source>
</evidence>
<dbReference type="InterPro" id="IPR017455">
    <property type="entry name" value="Znf_FYVE-rel"/>
</dbReference>
<dbReference type="InterPro" id="IPR011011">
    <property type="entry name" value="Znf_FYVE_PHD"/>
</dbReference>
<protein>
    <recommendedName>
        <fullName evidence="7">FYVE-type domain-containing protein</fullName>
    </recommendedName>
</protein>
<dbReference type="PANTHER" id="PTHR45956">
    <property type="entry name" value="RUN AND FYVE DOMAIN-CONTAINING PROTEIN 2-LIKE PROTEIN"/>
    <property type="match status" value="1"/>
</dbReference>
<dbReference type="AlphaFoldDB" id="A0AAD9VQR7"/>
<organism evidence="8 9">
    <name type="scientific">Odynerus spinipes</name>
    <dbReference type="NCBI Taxonomy" id="1348599"/>
    <lineage>
        <taxon>Eukaryota</taxon>
        <taxon>Metazoa</taxon>
        <taxon>Ecdysozoa</taxon>
        <taxon>Arthropoda</taxon>
        <taxon>Hexapoda</taxon>
        <taxon>Insecta</taxon>
        <taxon>Pterygota</taxon>
        <taxon>Neoptera</taxon>
        <taxon>Endopterygota</taxon>
        <taxon>Hymenoptera</taxon>
        <taxon>Apocrita</taxon>
        <taxon>Aculeata</taxon>
        <taxon>Vespoidea</taxon>
        <taxon>Vespidae</taxon>
        <taxon>Eumeninae</taxon>
        <taxon>Odynerus</taxon>
    </lineage>
</organism>
<feature type="coiled-coil region" evidence="6">
    <location>
        <begin position="5"/>
        <end position="119"/>
    </location>
</feature>
<evidence type="ECO:0000313" key="9">
    <source>
        <dbReference type="Proteomes" id="UP001258017"/>
    </source>
</evidence>
<reference evidence="8" key="2">
    <citation type="journal article" date="2023" name="Commun. Biol.">
        <title>Intrasexual cuticular hydrocarbon dimorphism in a wasp sheds light on hydrocarbon biosynthesis genes in Hymenoptera.</title>
        <authorList>
            <person name="Moris V.C."/>
            <person name="Podsiadlowski L."/>
            <person name="Martin S."/>
            <person name="Oeyen J.P."/>
            <person name="Donath A."/>
            <person name="Petersen M."/>
            <person name="Wilbrandt J."/>
            <person name="Misof B."/>
            <person name="Liedtke D."/>
            <person name="Thamm M."/>
            <person name="Scheiner R."/>
            <person name="Schmitt T."/>
            <person name="Niehuis O."/>
        </authorList>
    </citation>
    <scope>NUCLEOTIDE SEQUENCE</scope>
    <source>
        <strain evidence="8">GBR_01_08_01A</strain>
    </source>
</reference>
<dbReference type="PANTHER" id="PTHR45956:SF6">
    <property type="entry name" value="RUN DOMAIN-CONTAINING PROTEIN"/>
    <property type="match status" value="1"/>
</dbReference>
<dbReference type="Gene3D" id="3.30.40.10">
    <property type="entry name" value="Zinc/RING finger domain, C3HC4 (zinc finger)"/>
    <property type="match status" value="1"/>
</dbReference>
<dbReference type="InterPro" id="IPR000306">
    <property type="entry name" value="Znf_FYVE"/>
</dbReference>
<dbReference type="GO" id="GO:0008270">
    <property type="term" value="F:zinc ion binding"/>
    <property type="evidence" value="ECO:0007669"/>
    <property type="project" value="UniProtKB-KW"/>
</dbReference>
<reference evidence="8" key="1">
    <citation type="submission" date="2021-08" db="EMBL/GenBank/DDBJ databases">
        <authorList>
            <person name="Misof B."/>
            <person name="Oliver O."/>
            <person name="Podsiadlowski L."/>
            <person name="Donath A."/>
            <person name="Peters R."/>
            <person name="Mayer C."/>
            <person name="Rust J."/>
            <person name="Gunkel S."/>
            <person name="Lesny P."/>
            <person name="Martin S."/>
            <person name="Oeyen J.P."/>
            <person name="Petersen M."/>
            <person name="Panagiotis P."/>
            <person name="Wilbrandt J."/>
            <person name="Tanja T."/>
        </authorList>
    </citation>
    <scope>NUCLEOTIDE SEQUENCE</scope>
    <source>
        <strain evidence="8">GBR_01_08_01A</strain>
        <tissue evidence="8">Thorax + abdomen</tissue>
    </source>
</reference>
<evidence type="ECO:0000259" key="7">
    <source>
        <dbReference type="PROSITE" id="PS50178"/>
    </source>
</evidence>
<dbReference type="SMART" id="SM00064">
    <property type="entry name" value="FYVE"/>
    <property type="match status" value="1"/>
</dbReference>
<evidence type="ECO:0000256" key="1">
    <source>
        <dbReference type="ARBA" id="ARBA00022723"/>
    </source>
</evidence>
<dbReference type="SUPFAM" id="SSF57903">
    <property type="entry name" value="FYVE/PHD zinc finger"/>
    <property type="match status" value="1"/>
</dbReference>
<dbReference type="GO" id="GO:0005737">
    <property type="term" value="C:cytoplasm"/>
    <property type="evidence" value="ECO:0007669"/>
    <property type="project" value="TreeGrafter"/>
</dbReference>
<name>A0AAD9VQR7_9HYME</name>
<proteinExistence type="predicted"/>
<accession>A0AAD9VQR7</accession>
<keyword evidence="1" id="KW-0479">Metal-binding</keyword>
<dbReference type="PROSITE" id="PS50178">
    <property type="entry name" value="ZF_FYVE"/>
    <property type="match status" value="1"/>
</dbReference>
<dbReference type="CDD" id="cd15721">
    <property type="entry name" value="FYVE_RUFY1_like"/>
    <property type="match status" value="1"/>
</dbReference>
<keyword evidence="9" id="KW-1185">Reference proteome</keyword>
<evidence type="ECO:0000256" key="5">
    <source>
        <dbReference type="PROSITE-ProRule" id="PRU00091"/>
    </source>
</evidence>
<sequence length="212" mass="24065">MTETFQKLDEQRKELDGVRARTEEKAKVLAAEAAEKTARAKDVERELKLEREWRTSLQETSISNVERISQLRQENDQLKQISESYLALQEEHYALKEVCAEQERTLEELGAQLSTAKLATVELREAADNAQRQSQQDGGGGTAWANDRQVTHCKGCNREFNLTRRKHHCRNCGNIFCNACSDNTTSLTGNAKQVRVCDDCYVLLVGRYAVLN</sequence>
<dbReference type="InterPro" id="IPR013083">
    <property type="entry name" value="Znf_RING/FYVE/PHD"/>
</dbReference>
<keyword evidence="3" id="KW-0862">Zinc</keyword>
<evidence type="ECO:0000256" key="6">
    <source>
        <dbReference type="SAM" id="Coils"/>
    </source>
</evidence>
<keyword evidence="4 6" id="KW-0175">Coiled coil</keyword>
<dbReference type="Pfam" id="PF01363">
    <property type="entry name" value="FYVE"/>
    <property type="match status" value="1"/>
</dbReference>
<feature type="domain" description="FYVE-type" evidence="7">
    <location>
        <begin position="147"/>
        <end position="205"/>
    </location>
</feature>
<gene>
    <name evidence="8" type="ORF">KPH14_009274</name>
</gene>
<evidence type="ECO:0000256" key="4">
    <source>
        <dbReference type="ARBA" id="ARBA00023054"/>
    </source>
</evidence>
<keyword evidence="2 5" id="KW-0863">Zinc-finger</keyword>
<dbReference type="Proteomes" id="UP001258017">
    <property type="component" value="Unassembled WGS sequence"/>
</dbReference>